<dbReference type="PANTHER" id="PTHR43357">
    <property type="entry name" value="INNER MEMBRANE ABC TRANSPORTER PERMEASE PROTEIN YDCV"/>
    <property type="match status" value="1"/>
</dbReference>
<sequence length="526" mass="56529">MMMARKLPHPGSLVAFAIVALVVGGFLALATVGGEKPTLLSIGPYLWRILAFSIIQAALSTILSLVLGTALALALARRRFPARDMILALLGTTMVIPTIVAVFAVFAVYGRSGWMADMVSLLGWKDSFSIFGYPGILIAHIFLNAPFVARILLDPLNFVPAEHWRLASAFGFTPAQIFRHLDWPVLHAELPGLAGLVFLLCFKSFAIVLALGGGPSRSTLEVAIYEALKIDLDFGRAAWLSLIQLVICLTLTGLLTWALKRPPTSHTVRGLIRRPDARDGRLIILDTVVLVAGTLFIAPLALSLLSGLSHIANVIDADFLQAFITSIVIAVVAAAIACILALALASAARRWRIVLRSPRIAAFYDFLPNTLLAVPPFALTAGLFLMARRLADPSSIGIVLLPLMNGLAAIPFAYRSLAPRLLTTEERYGRVAASLGITGLKKLTIMDWPLLKRPFGAAFALAMALSFGDFGIIALFGGQELITLPYLLFENLGAYRLDEASAIGLFIVLVAFLLAYVSGRLSHAGD</sequence>
<dbReference type="Pfam" id="PF00528">
    <property type="entry name" value="BPD_transp_1"/>
    <property type="match status" value="1"/>
</dbReference>
<feature type="domain" description="ABC transmembrane type-1" evidence="9">
    <location>
        <begin position="50"/>
        <end position="255"/>
    </location>
</feature>
<dbReference type="AlphaFoldDB" id="A0A0H1RG60"/>
<evidence type="ECO:0000256" key="6">
    <source>
        <dbReference type="ARBA" id="ARBA00022989"/>
    </source>
</evidence>
<evidence type="ECO:0000313" key="10">
    <source>
        <dbReference type="EMBL" id="KLK94195.1"/>
    </source>
</evidence>
<evidence type="ECO:0000256" key="4">
    <source>
        <dbReference type="ARBA" id="ARBA00022519"/>
    </source>
</evidence>
<feature type="transmembrane region" description="Helical" evidence="8">
    <location>
        <begin position="393"/>
        <end position="414"/>
    </location>
</feature>
<keyword evidence="2 8" id="KW-0813">Transport</keyword>
<dbReference type="PATRIC" id="fig|1225564.3.peg.1218"/>
<dbReference type="GO" id="GO:0055085">
    <property type="term" value="P:transmembrane transport"/>
    <property type="evidence" value="ECO:0007669"/>
    <property type="project" value="InterPro"/>
</dbReference>
<keyword evidence="7 8" id="KW-0472">Membrane</keyword>
<reference evidence="10 11" key="1">
    <citation type="submission" date="2015-05" db="EMBL/GenBank/DDBJ databases">
        <title>Draft genome sequence of Microvirga vignae strain BR3299, a novel nitrogen fixing bacteria isolated from Brazil semi-aired region.</title>
        <authorList>
            <person name="Zilli J.E."/>
            <person name="Passos S.R."/>
            <person name="Leite J."/>
            <person name="Baldani J.I."/>
            <person name="Xavier G.R."/>
            <person name="Rumjaneck N.G."/>
            <person name="Simoes-Araujo J.L."/>
        </authorList>
    </citation>
    <scope>NUCLEOTIDE SEQUENCE [LARGE SCALE GENOMIC DNA]</scope>
    <source>
        <strain evidence="10 11">BR3299</strain>
    </source>
</reference>
<evidence type="ECO:0000256" key="2">
    <source>
        <dbReference type="ARBA" id="ARBA00022448"/>
    </source>
</evidence>
<protein>
    <recommendedName>
        <fullName evidence="9">ABC transmembrane type-1 domain-containing protein</fullName>
    </recommendedName>
</protein>
<evidence type="ECO:0000256" key="3">
    <source>
        <dbReference type="ARBA" id="ARBA00022475"/>
    </source>
</evidence>
<accession>A0A0H1RG60</accession>
<comment type="caution">
    <text evidence="10">The sequence shown here is derived from an EMBL/GenBank/DDBJ whole genome shotgun (WGS) entry which is preliminary data.</text>
</comment>
<feature type="transmembrane region" description="Helical" evidence="8">
    <location>
        <begin position="280"/>
        <end position="302"/>
    </location>
</feature>
<comment type="subcellular location">
    <subcellularLocation>
        <location evidence="1">Cell inner membrane</location>
        <topology evidence="1">Multi-pass membrane protein</topology>
    </subcellularLocation>
    <subcellularLocation>
        <location evidence="8">Cell membrane</location>
        <topology evidence="8">Multi-pass membrane protein</topology>
    </subcellularLocation>
</comment>
<evidence type="ECO:0000256" key="7">
    <source>
        <dbReference type="ARBA" id="ARBA00023136"/>
    </source>
</evidence>
<organism evidence="10 11">
    <name type="scientific">Microvirga vignae</name>
    <dbReference type="NCBI Taxonomy" id="1225564"/>
    <lineage>
        <taxon>Bacteria</taxon>
        <taxon>Pseudomonadati</taxon>
        <taxon>Pseudomonadota</taxon>
        <taxon>Alphaproteobacteria</taxon>
        <taxon>Hyphomicrobiales</taxon>
        <taxon>Methylobacteriaceae</taxon>
        <taxon>Microvirga</taxon>
    </lineage>
</organism>
<name>A0A0H1RG60_9HYPH</name>
<dbReference type="STRING" id="1225564.AA309_04300"/>
<dbReference type="SUPFAM" id="SSF161098">
    <property type="entry name" value="MetI-like"/>
    <property type="match status" value="2"/>
</dbReference>
<dbReference type="PANTHER" id="PTHR43357:SF4">
    <property type="entry name" value="INNER MEMBRANE ABC TRANSPORTER PERMEASE PROTEIN YDCV"/>
    <property type="match status" value="1"/>
</dbReference>
<keyword evidence="3" id="KW-1003">Cell membrane</keyword>
<evidence type="ECO:0000259" key="9">
    <source>
        <dbReference type="PROSITE" id="PS50928"/>
    </source>
</evidence>
<feature type="transmembrane region" description="Helical" evidence="8">
    <location>
        <begin position="366"/>
        <end position="387"/>
    </location>
</feature>
<feature type="transmembrane region" description="Helical" evidence="8">
    <location>
        <begin position="86"/>
        <end position="110"/>
    </location>
</feature>
<dbReference type="CDD" id="cd06261">
    <property type="entry name" value="TM_PBP2"/>
    <property type="match status" value="2"/>
</dbReference>
<dbReference type="Proteomes" id="UP000035489">
    <property type="component" value="Unassembled WGS sequence"/>
</dbReference>
<comment type="similarity">
    <text evidence="8">Belongs to the binding-protein-dependent transport system permease family.</text>
</comment>
<feature type="transmembrane region" description="Helical" evidence="8">
    <location>
        <begin position="193"/>
        <end position="212"/>
    </location>
</feature>
<feature type="transmembrane region" description="Helical" evidence="8">
    <location>
        <begin position="237"/>
        <end position="259"/>
    </location>
</feature>
<keyword evidence="6 8" id="KW-1133">Transmembrane helix</keyword>
<dbReference type="PROSITE" id="PS50928">
    <property type="entry name" value="ABC_TM1"/>
    <property type="match status" value="2"/>
</dbReference>
<dbReference type="GO" id="GO:0005886">
    <property type="term" value="C:plasma membrane"/>
    <property type="evidence" value="ECO:0007669"/>
    <property type="project" value="UniProtKB-SubCell"/>
</dbReference>
<feature type="domain" description="ABC transmembrane type-1" evidence="9">
    <location>
        <begin position="323"/>
        <end position="518"/>
    </location>
</feature>
<dbReference type="InterPro" id="IPR035906">
    <property type="entry name" value="MetI-like_sf"/>
</dbReference>
<gene>
    <name evidence="10" type="ORF">AA309_04300</name>
</gene>
<feature type="transmembrane region" description="Helical" evidence="8">
    <location>
        <begin position="130"/>
        <end position="153"/>
    </location>
</feature>
<keyword evidence="4" id="KW-0997">Cell inner membrane</keyword>
<evidence type="ECO:0000256" key="5">
    <source>
        <dbReference type="ARBA" id="ARBA00022692"/>
    </source>
</evidence>
<feature type="transmembrane region" description="Helical" evidence="8">
    <location>
        <begin position="497"/>
        <end position="517"/>
    </location>
</feature>
<evidence type="ECO:0000313" key="11">
    <source>
        <dbReference type="Proteomes" id="UP000035489"/>
    </source>
</evidence>
<feature type="transmembrane region" description="Helical" evidence="8">
    <location>
        <begin position="455"/>
        <end position="477"/>
    </location>
</feature>
<keyword evidence="5 8" id="KW-0812">Transmembrane</keyword>
<proteinExistence type="inferred from homology"/>
<keyword evidence="11" id="KW-1185">Reference proteome</keyword>
<feature type="transmembrane region" description="Helical" evidence="8">
    <location>
        <begin position="46"/>
        <end position="74"/>
    </location>
</feature>
<evidence type="ECO:0000256" key="1">
    <source>
        <dbReference type="ARBA" id="ARBA00004429"/>
    </source>
</evidence>
<feature type="transmembrane region" description="Helical" evidence="8">
    <location>
        <begin position="322"/>
        <end position="345"/>
    </location>
</feature>
<evidence type="ECO:0000256" key="8">
    <source>
        <dbReference type="RuleBase" id="RU363032"/>
    </source>
</evidence>
<dbReference type="InterPro" id="IPR000515">
    <property type="entry name" value="MetI-like"/>
</dbReference>
<dbReference type="EMBL" id="LCYG01000015">
    <property type="protein sequence ID" value="KLK94195.1"/>
    <property type="molecule type" value="Genomic_DNA"/>
</dbReference>
<dbReference type="Gene3D" id="1.10.3720.10">
    <property type="entry name" value="MetI-like"/>
    <property type="match status" value="2"/>
</dbReference>